<evidence type="ECO:0000313" key="3">
    <source>
        <dbReference type="Proteomes" id="UP000184170"/>
    </source>
</evidence>
<feature type="chain" id="PRO_5012454520" description="HMA domain-containing protein" evidence="1">
    <location>
        <begin position="22"/>
        <end position="86"/>
    </location>
</feature>
<proteinExistence type="predicted"/>
<evidence type="ECO:0000313" key="2">
    <source>
        <dbReference type="EMBL" id="SHF20800.1"/>
    </source>
</evidence>
<feature type="signal peptide" evidence="1">
    <location>
        <begin position="1"/>
        <end position="21"/>
    </location>
</feature>
<dbReference type="Proteomes" id="UP000184170">
    <property type="component" value="Unassembled WGS sequence"/>
</dbReference>
<gene>
    <name evidence="2" type="ORF">SAMN04487965_1631</name>
</gene>
<reference evidence="3" key="1">
    <citation type="submission" date="2016-11" db="EMBL/GenBank/DDBJ databases">
        <authorList>
            <person name="Varghese N."/>
            <person name="Submissions S."/>
        </authorList>
    </citation>
    <scope>NUCLEOTIDE SEQUENCE [LARGE SCALE GENOMIC DNA]</scope>
    <source>
        <strain evidence="3">CGMCC 1.7063</strain>
    </source>
</reference>
<dbReference type="AlphaFoldDB" id="A0A1M4ZRT0"/>
<evidence type="ECO:0000256" key="1">
    <source>
        <dbReference type="SAM" id="SignalP"/>
    </source>
</evidence>
<keyword evidence="3" id="KW-1185">Reference proteome</keyword>
<dbReference type="RefSeq" id="WP_073273476.1">
    <property type="nucleotide sequence ID" value="NZ_FQVA01000001.1"/>
</dbReference>
<sequence>MKSIASSAFALLLAASGNSFAESTFNMKIKDGSLADAAKLVNSFCEKEIEPIELENPTETVSLNFEDIGCKAAAKLIKDFDAGAKA</sequence>
<keyword evidence="1" id="KW-0732">Signal</keyword>
<protein>
    <recommendedName>
        <fullName evidence="4">HMA domain-containing protein</fullName>
    </recommendedName>
</protein>
<dbReference type="EMBL" id="FQVA01000001">
    <property type="protein sequence ID" value="SHF20800.1"/>
    <property type="molecule type" value="Genomic_DNA"/>
</dbReference>
<organism evidence="2 3">
    <name type="scientific">Microbulbifer donghaiensis</name>
    <dbReference type="NCBI Taxonomy" id="494016"/>
    <lineage>
        <taxon>Bacteria</taxon>
        <taxon>Pseudomonadati</taxon>
        <taxon>Pseudomonadota</taxon>
        <taxon>Gammaproteobacteria</taxon>
        <taxon>Cellvibrionales</taxon>
        <taxon>Microbulbiferaceae</taxon>
        <taxon>Microbulbifer</taxon>
    </lineage>
</organism>
<evidence type="ECO:0008006" key="4">
    <source>
        <dbReference type="Google" id="ProtNLM"/>
    </source>
</evidence>
<accession>A0A1M4ZRT0</accession>
<name>A0A1M4ZRT0_9GAMM</name>